<evidence type="ECO:0000256" key="2">
    <source>
        <dbReference type="ARBA" id="ARBA00008714"/>
    </source>
</evidence>
<dbReference type="Gene3D" id="1.10.287.990">
    <property type="entry name" value="Fe,Mn superoxide dismutase (SOD) domain"/>
    <property type="match status" value="1"/>
</dbReference>
<dbReference type="AlphaFoldDB" id="U6MSB2"/>
<feature type="domain" description="Manganese/iron superoxide dismutase N-terminal" evidence="8">
    <location>
        <begin position="3"/>
        <end position="55"/>
    </location>
</feature>
<comment type="cofactor">
    <cofactor evidence="1">
        <name>Fe cation</name>
        <dbReference type="ChEBI" id="CHEBI:24875"/>
    </cofactor>
</comment>
<dbReference type="PANTHER" id="PTHR42769:SF3">
    <property type="entry name" value="SUPEROXIDE DISMUTASE [FE] 2, CHLOROPLASTIC"/>
    <property type="match status" value="1"/>
</dbReference>
<proteinExistence type="inferred from homology"/>
<evidence type="ECO:0000256" key="4">
    <source>
        <dbReference type="ARBA" id="ARBA00022723"/>
    </source>
</evidence>
<organism evidence="9 10">
    <name type="scientific">Eimeria necatrix</name>
    <dbReference type="NCBI Taxonomy" id="51315"/>
    <lineage>
        <taxon>Eukaryota</taxon>
        <taxon>Sar</taxon>
        <taxon>Alveolata</taxon>
        <taxon>Apicomplexa</taxon>
        <taxon>Conoidasida</taxon>
        <taxon>Coccidia</taxon>
        <taxon>Eucoccidiorida</taxon>
        <taxon>Eimeriorina</taxon>
        <taxon>Eimeriidae</taxon>
        <taxon>Eimeria</taxon>
    </lineage>
</organism>
<protein>
    <recommendedName>
        <fullName evidence="3">superoxide dismutase</fullName>
        <ecNumber evidence="3">1.15.1.1</ecNumber>
    </recommendedName>
    <alternativeName>
        <fullName evidence="7">FeSOD</fullName>
    </alternativeName>
</protein>
<sequence>MPFELPPLPYPMDALEPYISRETLEYHYGKHHAAYVNNLNKLVEGKPEASKTLEGEIRPKP</sequence>
<dbReference type="PANTHER" id="PTHR42769">
    <property type="entry name" value="SUPEROXIDE DISMUTASE"/>
    <property type="match status" value="1"/>
</dbReference>
<evidence type="ECO:0000259" key="8">
    <source>
        <dbReference type="Pfam" id="PF00081"/>
    </source>
</evidence>
<evidence type="ECO:0000256" key="6">
    <source>
        <dbReference type="ARBA" id="ARBA00023004"/>
    </source>
</evidence>
<dbReference type="GO" id="GO:0046872">
    <property type="term" value="F:metal ion binding"/>
    <property type="evidence" value="ECO:0007669"/>
    <property type="project" value="UniProtKB-KW"/>
</dbReference>
<dbReference type="GeneID" id="25472877"/>
<dbReference type="PRINTS" id="PR01703">
    <property type="entry name" value="MNSODISMTASE"/>
</dbReference>
<keyword evidence="5" id="KW-0560">Oxidoreductase</keyword>
<dbReference type="SUPFAM" id="SSF46609">
    <property type="entry name" value="Fe,Mn superoxide dismutase (SOD), N-terminal domain"/>
    <property type="match status" value="1"/>
</dbReference>
<dbReference type="EC" id="1.15.1.1" evidence="3"/>
<comment type="similarity">
    <text evidence="2">Belongs to the iron/manganese superoxide dismutase family.</text>
</comment>
<dbReference type="GO" id="GO:0004784">
    <property type="term" value="F:superoxide dismutase activity"/>
    <property type="evidence" value="ECO:0007669"/>
    <property type="project" value="UniProtKB-EC"/>
</dbReference>
<evidence type="ECO:0000256" key="5">
    <source>
        <dbReference type="ARBA" id="ARBA00023002"/>
    </source>
</evidence>
<evidence type="ECO:0000313" key="10">
    <source>
        <dbReference type="Proteomes" id="UP000030754"/>
    </source>
</evidence>
<evidence type="ECO:0000256" key="3">
    <source>
        <dbReference type="ARBA" id="ARBA00012682"/>
    </source>
</evidence>
<dbReference type="Pfam" id="PF00081">
    <property type="entry name" value="Sod_Fe_N"/>
    <property type="match status" value="1"/>
</dbReference>
<evidence type="ECO:0000313" key="9">
    <source>
        <dbReference type="EMBL" id="CDJ66916.1"/>
    </source>
</evidence>
<gene>
    <name evidence="9" type="ORF">ENH_00027090</name>
</gene>
<evidence type="ECO:0000256" key="7">
    <source>
        <dbReference type="ARBA" id="ARBA00029867"/>
    </source>
</evidence>
<keyword evidence="10" id="KW-1185">Reference proteome</keyword>
<reference evidence="9" key="2">
    <citation type="submission" date="2013-10" db="EMBL/GenBank/DDBJ databases">
        <authorList>
            <person name="Aslett M."/>
        </authorList>
    </citation>
    <scope>NUCLEOTIDE SEQUENCE [LARGE SCALE GENOMIC DNA]</scope>
    <source>
        <strain evidence="9">Houghton</strain>
    </source>
</reference>
<dbReference type="InterPro" id="IPR001189">
    <property type="entry name" value="Mn/Fe_SOD"/>
</dbReference>
<dbReference type="OrthoDB" id="239262at2759"/>
<dbReference type="RefSeq" id="XP_013435383.1">
    <property type="nucleotide sequence ID" value="XM_013579929.1"/>
</dbReference>
<keyword evidence="6" id="KW-0408">Iron</keyword>
<dbReference type="EMBL" id="HG723874">
    <property type="protein sequence ID" value="CDJ66916.1"/>
    <property type="molecule type" value="Genomic_DNA"/>
</dbReference>
<dbReference type="InterPro" id="IPR019831">
    <property type="entry name" value="Mn/Fe_SOD_N"/>
</dbReference>
<name>U6MSB2_9EIME</name>
<accession>U6MSB2</accession>
<reference evidence="9" key="1">
    <citation type="submission" date="2013-10" db="EMBL/GenBank/DDBJ databases">
        <title>Genomic analysis of the causative agents of coccidiosis in chickens.</title>
        <authorList>
            <person name="Reid A.J."/>
            <person name="Blake D."/>
            <person name="Billington K."/>
            <person name="Browne H."/>
            <person name="Dunn M."/>
            <person name="Hung S."/>
            <person name="Kawahara F."/>
            <person name="Miranda-Saavedra D."/>
            <person name="Mourier T."/>
            <person name="Nagra H."/>
            <person name="Otto T.D."/>
            <person name="Rawlings N."/>
            <person name="Sanchez A."/>
            <person name="Sanders M."/>
            <person name="Subramaniam C."/>
            <person name="Tay Y."/>
            <person name="Dear P."/>
            <person name="Doerig C."/>
            <person name="Gruber A."/>
            <person name="Parkinson J."/>
            <person name="Shirley M."/>
            <person name="Wan K.L."/>
            <person name="Berriman M."/>
            <person name="Tomley F."/>
            <person name="Pain A."/>
        </authorList>
    </citation>
    <scope>NUCLEOTIDE SEQUENCE [LARGE SCALE GENOMIC DNA]</scope>
    <source>
        <strain evidence="9">Houghton</strain>
    </source>
</reference>
<dbReference type="InterPro" id="IPR036324">
    <property type="entry name" value="Mn/Fe_SOD_N_sf"/>
</dbReference>
<dbReference type="VEuPathDB" id="ToxoDB:ENH_00027090"/>
<keyword evidence="4" id="KW-0479">Metal-binding</keyword>
<dbReference type="Proteomes" id="UP000030754">
    <property type="component" value="Unassembled WGS sequence"/>
</dbReference>
<evidence type="ECO:0000256" key="1">
    <source>
        <dbReference type="ARBA" id="ARBA00001962"/>
    </source>
</evidence>